<accession>A0A078KZI2</accession>
<dbReference type="EMBL" id="CCSB01000003">
    <property type="protein sequence ID" value="CDZ78331.1"/>
    <property type="molecule type" value="Genomic_DNA"/>
</dbReference>
<evidence type="ECO:0000313" key="2">
    <source>
        <dbReference type="EMBL" id="CDZ78331.1"/>
    </source>
</evidence>
<proteinExistence type="predicted"/>
<feature type="domain" description="Methyltransferase type 11" evidence="1">
    <location>
        <begin position="114"/>
        <end position="163"/>
    </location>
</feature>
<dbReference type="RefSeq" id="WP_052403286.1">
    <property type="nucleotide sequence ID" value="NZ_CCVW01000003.1"/>
</dbReference>
<evidence type="ECO:0000259" key="1">
    <source>
        <dbReference type="Pfam" id="PF08241"/>
    </source>
</evidence>
<protein>
    <recommendedName>
        <fullName evidence="1">Methyltransferase type 11 domain-containing protein</fullName>
    </recommendedName>
</protein>
<dbReference type="InterPro" id="IPR013216">
    <property type="entry name" value="Methyltransf_11"/>
</dbReference>
<dbReference type="Pfam" id="PF08241">
    <property type="entry name" value="Methyltransf_11"/>
    <property type="match status" value="1"/>
</dbReference>
<dbReference type="OrthoDB" id="6191410at2"/>
<sequence>MQKIILEKQLKLLIFLLPTLTLWYKKEIVLPPCGARALSFDNQKTQFRALDDWFHTPQGLDVSDYFSLELSHLKDLLYGEMVLQLGGSGKDSWLQALHYSHKWQATCFPSSSSTFVSSYKQLPIDRNSVDCIIAPLVMEAFDLSNSPLDEIDRILKPMGYVVFFGINPFSLWGFHLRIKRSTLFGLLRAKSKSVLSIQRAMMHRGYSQNYFSSFYYIPPVSTKEWLDKLEILNELGKMISPCPAGFYCLVMQKHLEAHPNLLLNEDEERVWRQGRILQPTCQLGNTLSQHYVIQSAAKDLQD</sequence>
<evidence type="ECO:0000313" key="3">
    <source>
        <dbReference type="Proteomes" id="UP000044071"/>
    </source>
</evidence>
<dbReference type="Gene3D" id="3.40.50.150">
    <property type="entry name" value="Vaccinia Virus protein VP39"/>
    <property type="match status" value="1"/>
</dbReference>
<dbReference type="GO" id="GO:0008757">
    <property type="term" value="F:S-adenosylmethionine-dependent methyltransferase activity"/>
    <property type="evidence" value="ECO:0007669"/>
    <property type="project" value="InterPro"/>
</dbReference>
<dbReference type="Proteomes" id="UP000044071">
    <property type="component" value="Unassembled WGS sequence"/>
</dbReference>
<keyword evidence="3" id="KW-1185">Reference proteome</keyword>
<dbReference type="eggNOG" id="COG2226">
    <property type="taxonomic scope" value="Bacteria"/>
</dbReference>
<gene>
    <name evidence="2" type="ORF">BN59_02641</name>
</gene>
<organism evidence="2 3">
    <name type="scientific">Legionella massiliensis</name>
    <dbReference type="NCBI Taxonomy" id="1034943"/>
    <lineage>
        <taxon>Bacteria</taxon>
        <taxon>Pseudomonadati</taxon>
        <taxon>Pseudomonadota</taxon>
        <taxon>Gammaproteobacteria</taxon>
        <taxon>Legionellales</taxon>
        <taxon>Legionellaceae</taxon>
        <taxon>Legionella</taxon>
    </lineage>
</organism>
<name>A0A078KZI2_9GAMM</name>
<dbReference type="InterPro" id="IPR029063">
    <property type="entry name" value="SAM-dependent_MTases_sf"/>
</dbReference>
<reference evidence="2 3" key="1">
    <citation type="submission" date="2014-06" db="EMBL/GenBank/DDBJ databases">
        <authorList>
            <person name="Urmite Genomes Urmite Genomes"/>
        </authorList>
    </citation>
    <scope>NUCLEOTIDE SEQUENCE [LARGE SCALE GENOMIC DNA]</scope>
</reference>
<dbReference type="SUPFAM" id="SSF53335">
    <property type="entry name" value="S-adenosyl-L-methionine-dependent methyltransferases"/>
    <property type="match status" value="1"/>
</dbReference>
<dbReference type="STRING" id="1034943.BN59_02641"/>
<dbReference type="AlphaFoldDB" id="A0A078KZI2"/>